<accession>A0A4S4MPC7</accession>
<dbReference type="InterPro" id="IPR036097">
    <property type="entry name" value="HisK_dim/P_sf"/>
</dbReference>
<dbReference type="FunFam" id="1.20.120.1530:FF:000002">
    <property type="entry name" value="Two-component osmosensing histidine kinase"/>
    <property type="match status" value="2"/>
</dbReference>
<dbReference type="EC" id="2.7.13.3" evidence="2"/>
<dbReference type="PROSITE" id="PS50110">
    <property type="entry name" value="RESPONSE_REGULATORY"/>
    <property type="match status" value="1"/>
</dbReference>
<keyword evidence="5" id="KW-0677">Repeat</keyword>
<name>A0A4S4MPC7_9APHY</name>
<dbReference type="CDD" id="cd16922">
    <property type="entry name" value="HATPase_EvgS-ArcB-TorS-like"/>
    <property type="match status" value="1"/>
</dbReference>
<keyword evidence="16" id="KW-1185">Reference proteome</keyword>
<dbReference type="CDD" id="cd06225">
    <property type="entry name" value="HAMP"/>
    <property type="match status" value="5"/>
</dbReference>
<feature type="domain" description="HAMP" evidence="14">
    <location>
        <begin position="523"/>
        <end position="575"/>
    </location>
</feature>
<evidence type="ECO:0000256" key="8">
    <source>
        <dbReference type="ARBA" id="ARBA00022840"/>
    </source>
</evidence>
<evidence type="ECO:0000256" key="2">
    <source>
        <dbReference type="ARBA" id="ARBA00012438"/>
    </source>
</evidence>
<evidence type="ECO:0000313" key="15">
    <source>
        <dbReference type="EMBL" id="THH27904.1"/>
    </source>
</evidence>
<evidence type="ECO:0000256" key="3">
    <source>
        <dbReference type="ARBA" id="ARBA00022553"/>
    </source>
</evidence>
<dbReference type="Proteomes" id="UP000308730">
    <property type="component" value="Unassembled WGS sequence"/>
</dbReference>
<feature type="domain" description="HAMP" evidence="14">
    <location>
        <begin position="431"/>
        <end position="483"/>
    </location>
</feature>
<dbReference type="SMART" id="SM00388">
    <property type="entry name" value="HisKA"/>
    <property type="match status" value="1"/>
</dbReference>
<dbReference type="GO" id="GO:0016020">
    <property type="term" value="C:membrane"/>
    <property type="evidence" value="ECO:0007669"/>
    <property type="project" value="InterPro"/>
</dbReference>
<keyword evidence="3 10" id="KW-0597">Phosphoprotein</keyword>
<evidence type="ECO:0000256" key="1">
    <source>
        <dbReference type="ARBA" id="ARBA00000085"/>
    </source>
</evidence>
<dbReference type="InterPro" id="IPR001789">
    <property type="entry name" value="Sig_transdc_resp-reg_receiver"/>
</dbReference>
<dbReference type="SUPFAM" id="SSF52172">
    <property type="entry name" value="CheY-like"/>
    <property type="match status" value="2"/>
</dbReference>
<dbReference type="PANTHER" id="PTHR45339:SF1">
    <property type="entry name" value="HYBRID SIGNAL TRANSDUCTION HISTIDINE KINASE J"/>
    <property type="match status" value="1"/>
</dbReference>
<dbReference type="InterPro" id="IPR011006">
    <property type="entry name" value="CheY-like_superfamily"/>
</dbReference>
<dbReference type="GO" id="GO:0000155">
    <property type="term" value="F:phosphorelay sensor kinase activity"/>
    <property type="evidence" value="ECO:0007669"/>
    <property type="project" value="InterPro"/>
</dbReference>
<keyword evidence="4" id="KW-0808">Transferase</keyword>
<dbReference type="Gene3D" id="1.20.120.1530">
    <property type="match status" value="4"/>
</dbReference>
<feature type="modified residue" description="4-aspartylphosphate" evidence="10">
    <location>
        <position position="1299"/>
    </location>
</feature>
<keyword evidence="6" id="KW-0547">Nucleotide-binding</keyword>
<dbReference type="InterPro" id="IPR005467">
    <property type="entry name" value="His_kinase_dom"/>
</dbReference>
<dbReference type="PANTHER" id="PTHR45339">
    <property type="entry name" value="HYBRID SIGNAL TRANSDUCTION HISTIDINE KINASE J"/>
    <property type="match status" value="1"/>
</dbReference>
<dbReference type="InterPro" id="IPR004358">
    <property type="entry name" value="Sig_transdc_His_kin-like_C"/>
</dbReference>
<dbReference type="SMART" id="SM00387">
    <property type="entry name" value="HATPase_c"/>
    <property type="match status" value="1"/>
</dbReference>
<dbReference type="Gene3D" id="1.10.287.130">
    <property type="match status" value="1"/>
</dbReference>
<dbReference type="Gene3D" id="1.10.8.500">
    <property type="entry name" value="HAMP domain in histidine kinase"/>
    <property type="match status" value="1"/>
</dbReference>
<dbReference type="CDD" id="cd17546">
    <property type="entry name" value="REC_hyHK_CKI1_RcsC-like"/>
    <property type="match status" value="1"/>
</dbReference>
<feature type="domain" description="HAMP" evidence="14">
    <location>
        <begin position="800"/>
        <end position="852"/>
    </location>
</feature>
<dbReference type="OrthoDB" id="10266508at2759"/>
<evidence type="ECO:0000259" key="13">
    <source>
        <dbReference type="PROSITE" id="PS50110"/>
    </source>
</evidence>
<evidence type="ECO:0000256" key="7">
    <source>
        <dbReference type="ARBA" id="ARBA00022777"/>
    </source>
</evidence>
<evidence type="ECO:0000256" key="11">
    <source>
        <dbReference type="SAM" id="MobiDB-lite"/>
    </source>
</evidence>
<dbReference type="FunFam" id="3.30.565.10:FF:000010">
    <property type="entry name" value="Sensor histidine kinase RcsC"/>
    <property type="match status" value="1"/>
</dbReference>
<organism evidence="15 16">
    <name type="scientific">Antrodiella citrinella</name>
    <dbReference type="NCBI Taxonomy" id="2447956"/>
    <lineage>
        <taxon>Eukaryota</taxon>
        <taxon>Fungi</taxon>
        <taxon>Dikarya</taxon>
        <taxon>Basidiomycota</taxon>
        <taxon>Agaricomycotina</taxon>
        <taxon>Agaricomycetes</taxon>
        <taxon>Polyporales</taxon>
        <taxon>Steccherinaceae</taxon>
        <taxon>Antrodiella</taxon>
    </lineage>
</organism>
<feature type="domain" description="Response regulatory" evidence="13">
    <location>
        <begin position="1245"/>
        <end position="1369"/>
    </location>
</feature>
<dbReference type="CDD" id="cd00082">
    <property type="entry name" value="HisKA"/>
    <property type="match status" value="1"/>
</dbReference>
<dbReference type="PROSITE" id="PS50885">
    <property type="entry name" value="HAMP"/>
    <property type="match status" value="6"/>
</dbReference>
<dbReference type="Pfam" id="PF00072">
    <property type="entry name" value="Response_reg"/>
    <property type="match status" value="1"/>
</dbReference>
<protein>
    <recommendedName>
        <fullName evidence="2">histidine kinase</fullName>
        <ecNumber evidence="2">2.7.13.3</ecNumber>
    </recommendedName>
</protein>
<dbReference type="Pfam" id="PF00672">
    <property type="entry name" value="HAMP"/>
    <property type="match status" value="5"/>
</dbReference>
<keyword evidence="8" id="KW-0067">ATP-binding</keyword>
<dbReference type="Gene3D" id="3.40.50.2300">
    <property type="match status" value="1"/>
</dbReference>
<evidence type="ECO:0000259" key="12">
    <source>
        <dbReference type="PROSITE" id="PS50109"/>
    </source>
</evidence>
<keyword evidence="7" id="KW-0418">Kinase</keyword>
<evidence type="ECO:0000256" key="4">
    <source>
        <dbReference type="ARBA" id="ARBA00022679"/>
    </source>
</evidence>
<dbReference type="PRINTS" id="PR00344">
    <property type="entry name" value="BCTRLSENSOR"/>
</dbReference>
<feature type="domain" description="HAMP" evidence="14">
    <location>
        <begin position="707"/>
        <end position="760"/>
    </location>
</feature>
<dbReference type="Pfam" id="PF02518">
    <property type="entry name" value="HATPase_c"/>
    <property type="match status" value="1"/>
</dbReference>
<evidence type="ECO:0000256" key="5">
    <source>
        <dbReference type="ARBA" id="ARBA00022737"/>
    </source>
</evidence>
<feature type="domain" description="HAMP" evidence="14">
    <location>
        <begin position="339"/>
        <end position="391"/>
    </location>
</feature>
<dbReference type="InterPro" id="IPR003660">
    <property type="entry name" value="HAMP_dom"/>
</dbReference>
<dbReference type="SUPFAM" id="SSF55874">
    <property type="entry name" value="ATPase domain of HSP90 chaperone/DNA topoisomerase II/histidine kinase"/>
    <property type="match status" value="1"/>
</dbReference>
<comment type="catalytic activity">
    <reaction evidence="1">
        <text>ATP + protein L-histidine = ADP + protein N-phospho-L-histidine.</text>
        <dbReference type="EC" id="2.7.13.3"/>
    </reaction>
</comment>
<evidence type="ECO:0000259" key="14">
    <source>
        <dbReference type="PROSITE" id="PS50885"/>
    </source>
</evidence>
<dbReference type="FunFam" id="1.10.287.130:FF:000002">
    <property type="entry name" value="Two-component osmosensing histidine kinase"/>
    <property type="match status" value="1"/>
</dbReference>
<dbReference type="Gene3D" id="3.30.565.10">
    <property type="entry name" value="Histidine kinase-like ATPase, C-terminal domain"/>
    <property type="match status" value="1"/>
</dbReference>
<dbReference type="EMBL" id="SGPM01000216">
    <property type="protein sequence ID" value="THH27904.1"/>
    <property type="molecule type" value="Genomic_DNA"/>
</dbReference>
<dbReference type="GO" id="GO:0005524">
    <property type="term" value="F:ATP binding"/>
    <property type="evidence" value="ECO:0007669"/>
    <property type="project" value="UniProtKB-KW"/>
</dbReference>
<evidence type="ECO:0000313" key="16">
    <source>
        <dbReference type="Proteomes" id="UP000308730"/>
    </source>
</evidence>
<feature type="domain" description="HAMP" evidence="14">
    <location>
        <begin position="615"/>
        <end position="667"/>
    </location>
</feature>
<sequence length="1391" mass="150261">MATYADNQGYQPFIDHLIASLSVYELGPISAPVPRYEGPNDWKTNSIQRSLAAMARRMMTAEEAYTAIKAAEACGPENLTTAPSASALSNSISPFFTPSSSYDSIPSPFTADNSNEHSPGEDVDMAETTTATTDDDDGEPTPSIAHHRPAAKHSALAPSPMTISLDGVSNPMEKGMIYSRTGSGPASAPPSSHNDHICCSSCGRPVTDTATMAKVASFTGGEPISSPLVVPPGPLAAAAFESGMSAVEELRLLKAQVQDVALVCNAVARGDLSKKITVPVQGVVMVQLKEVDKLGQFAKEVTRVSQEVGTEGKLGGQALVLDVEGTWRELTGVVNNLAANLTNQVRSIAKVTKAVALGDLSKQIDVDARGEILELKTTVNAMVVRLRALAAEVTRVTLEVGSEGKLGGQAHVPDVEGVWLELTRNVNRMCSSLTNQVRSIAMVTTAVAKGDLTQKVEIEVEGEMLTLKRTVNSMVDQLSAFASEVTRVALEVGTQGILGGQATVEGVQGTWADLTRNVNKMATNLTDQVRSISEVTKAVANGDLRREVNVDVQGEMLELKTTVNQMVSRLSTLANEVTRVSLEVGTEGKMGGQARVPDVQGMWKVLLDNVNLMAMNLTNQVRSIAEVTKAVASGDLTKRITVDVRGEMLDLKETVNGMTESLSVFADEVTRVAKEVGTDGKLGGQARVTNVSGTWKDLTENVNIMAANLTLQVRTIALATTAVARGDLTTKVTGVSVSGEMLGLVNTINRMIEQLATFAAEVKKVAREVGTEGKLGGQAEVGNVEGIWQEITMSVNTMASNLTTQVRGFAQISAAAMDGDFSRFITVEASGEMDSLKTQINQMVFNLRDSIQKNTAAREAAELANRSKSEFLANMSHEIRTPMNGIIGMTELTLDSDLNRNQRESLLLVHSLARSLLLIIDDILDISKIEAGRMTMEQVSYSLRQTVFGILKTLVVRASQNQLALTYDIDPDIPDQLIGDSLRLRQVITNLVGNAIKFTPANQKASGHVALSCRLLAADDLSITLEFCVSDTGIGIAKDKLTMIFDTFCQADGSTTREYGGTGLGLSISKRLVTLMQGNMWVESEVSNGSKFYFTLTSQISPLSMDSALAKMQPFHNRTILFVDTLYDRTDVVQRIMDLGLKPYVVHDVSEVSEKSTCPHIDTIVVDSLAVTEALREYEHLRYIPMVLLSPQNMPKLNLKWCLDNSISAQLTTPATAPDLASALISALESNTVTPVVTENNVRYDILIAEDNLVNQKLAVKILEKYGHHVEIAENGIQAVDGFRNRCHSNRPFDIILMDVSMPFMGGMEATELIRQHEAKHGLPAVPIIALTAHAMIGDKERSLQAGMDDHITKPLRRIDLINAINKLAGERRLTMGRQQVPMNVLMRSFR</sequence>
<gene>
    <name evidence="15" type="ORF">EUX98_g6285</name>
</gene>
<dbReference type="SUPFAM" id="SSF47384">
    <property type="entry name" value="Homodimeric domain of signal transducing histidine kinase"/>
    <property type="match status" value="1"/>
</dbReference>
<dbReference type="InterPro" id="IPR036890">
    <property type="entry name" value="HATPase_C_sf"/>
</dbReference>
<dbReference type="InterPro" id="IPR003661">
    <property type="entry name" value="HisK_dim/P_dom"/>
</dbReference>
<comment type="caution">
    <text evidence="15">The sequence shown here is derived from an EMBL/GenBank/DDBJ whole genome shotgun (WGS) entry which is preliminary data.</text>
</comment>
<reference evidence="15 16" key="1">
    <citation type="submission" date="2019-02" db="EMBL/GenBank/DDBJ databases">
        <title>Genome sequencing of the rare red list fungi Antrodiella citrinella (Flaviporus citrinellus).</title>
        <authorList>
            <person name="Buettner E."/>
            <person name="Kellner H."/>
        </authorList>
    </citation>
    <scope>NUCLEOTIDE SEQUENCE [LARGE SCALE GENOMIC DNA]</scope>
    <source>
        <strain evidence="15 16">DSM 108506</strain>
    </source>
</reference>
<evidence type="ECO:0000256" key="9">
    <source>
        <dbReference type="ARBA" id="ARBA00023012"/>
    </source>
</evidence>
<dbReference type="PROSITE" id="PS50109">
    <property type="entry name" value="HIS_KIN"/>
    <property type="match status" value="1"/>
</dbReference>
<dbReference type="SMART" id="SM00448">
    <property type="entry name" value="REC"/>
    <property type="match status" value="1"/>
</dbReference>
<dbReference type="SUPFAM" id="SSF58104">
    <property type="entry name" value="Methyl-accepting chemotaxis protein (MCP) signaling domain"/>
    <property type="match status" value="2"/>
</dbReference>
<dbReference type="FunFam" id="1.20.120.1530:FF:000003">
    <property type="entry name" value="Atypical/HisK protein kinase"/>
    <property type="match status" value="1"/>
</dbReference>
<evidence type="ECO:0000256" key="10">
    <source>
        <dbReference type="PROSITE-ProRule" id="PRU00169"/>
    </source>
</evidence>
<evidence type="ECO:0000256" key="6">
    <source>
        <dbReference type="ARBA" id="ARBA00022741"/>
    </source>
</evidence>
<dbReference type="InterPro" id="IPR003594">
    <property type="entry name" value="HATPase_dom"/>
</dbReference>
<keyword evidence="9" id="KW-0902">Two-component regulatory system</keyword>
<dbReference type="GO" id="GO:0071474">
    <property type="term" value="P:cellular hyperosmotic response"/>
    <property type="evidence" value="ECO:0007669"/>
    <property type="project" value="TreeGrafter"/>
</dbReference>
<proteinExistence type="predicted"/>
<dbReference type="SMART" id="SM00304">
    <property type="entry name" value="HAMP"/>
    <property type="match status" value="6"/>
</dbReference>
<feature type="region of interest" description="Disordered" evidence="11">
    <location>
        <begin position="130"/>
        <end position="160"/>
    </location>
</feature>
<dbReference type="Pfam" id="PF00512">
    <property type="entry name" value="HisKA"/>
    <property type="match status" value="1"/>
</dbReference>
<feature type="domain" description="Histidine kinase" evidence="12">
    <location>
        <begin position="874"/>
        <end position="1100"/>
    </location>
</feature>